<proteinExistence type="predicted"/>
<feature type="compositionally biased region" description="Pro residues" evidence="1">
    <location>
        <begin position="120"/>
        <end position="328"/>
    </location>
</feature>
<feature type="signal peptide" evidence="2">
    <location>
        <begin position="1"/>
        <end position="28"/>
    </location>
</feature>
<dbReference type="Proteomes" id="UP001054857">
    <property type="component" value="Unassembled WGS sequence"/>
</dbReference>
<dbReference type="AlphaFoldDB" id="A0AAD3DUB7"/>
<feature type="region of interest" description="Disordered" evidence="1">
    <location>
        <begin position="120"/>
        <end position="452"/>
    </location>
</feature>
<evidence type="ECO:0000313" key="4">
    <source>
        <dbReference type="Proteomes" id="UP001054857"/>
    </source>
</evidence>
<keyword evidence="2" id="KW-0732">Signal</keyword>
<evidence type="ECO:0000313" key="3">
    <source>
        <dbReference type="EMBL" id="GFR45991.1"/>
    </source>
</evidence>
<protein>
    <submittedName>
        <fullName evidence="3">Uncharacterized protein</fullName>
    </submittedName>
</protein>
<gene>
    <name evidence="3" type="ORF">Agub_g7466</name>
</gene>
<name>A0AAD3DUB7_9CHLO</name>
<dbReference type="PRINTS" id="PR01217">
    <property type="entry name" value="PRICHEXTENSN"/>
</dbReference>
<accession>A0AAD3DUB7</accession>
<dbReference type="EMBL" id="BMAR01000011">
    <property type="protein sequence ID" value="GFR45991.1"/>
    <property type="molecule type" value="Genomic_DNA"/>
</dbReference>
<evidence type="ECO:0000256" key="1">
    <source>
        <dbReference type="SAM" id="MobiDB-lite"/>
    </source>
</evidence>
<keyword evidence="4" id="KW-1185">Reference proteome</keyword>
<reference evidence="3 4" key="1">
    <citation type="journal article" date="2021" name="Sci. Rep.">
        <title>Genome sequencing of the multicellular alga Astrephomene provides insights into convergent evolution of germ-soma differentiation.</title>
        <authorList>
            <person name="Yamashita S."/>
            <person name="Yamamoto K."/>
            <person name="Matsuzaki R."/>
            <person name="Suzuki S."/>
            <person name="Yamaguchi H."/>
            <person name="Hirooka S."/>
            <person name="Minakuchi Y."/>
            <person name="Miyagishima S."/>
            <person name="Kawachi M."/>
            <person name="Toyoda A."/>
            <person name="Nozaki H."/>
        </authorList>
    </citation>
    <scope>NUCLEOTIDE SEQUENCE [LARGE SCALE GENOMIC DNA]</scope>
    <source>
        <strain evidence="3 4">NIES-4017</strain>
    </source>
</reference>
<feature type="compositionally biased region" description="Low complexity" evidence="1">
    <location>
        <begin position="429"/>
        <end position="443"/>
    </location>
</feature>
<evidence type="ECO:0000256" key="2">
    <source>
        <dbReference type="SAM" id="SignalP"/>
    </source>
</evidence>
<feature type="compositionally biased region" description="Pro residues" evidence="1">
    <location>
        <begin position="338"/>
        <end position="425"/>
    </location>
</feature>
<sequence length="612" mass="62237">MKELSFSAVLSWLLVSFCLFLSARCVYSTAVIPICGYPTTVVDMTYVCYYTHFSRQNSETLEHLLYRMASNCTLTDWCKSFDTDGYMYDYEVGATISPPCGIMTEVGNVIYYKPSTPTSCPPPSPPSPSPPSPLPPSPSPPSPSPPSPSPPSPLPPSPSPPSPSPPSPSPSYPLPPSPSPPSPSPPSPSPPSPPPPSPSPPSPSPPSPSPPSPLPPSPSPPSPSPPSPSPPSPLPPSPSPPSPSPPSPSPPSPLPPSPSPPSPSPPSPSPPSPLPPSPPPPSPRPPSPSPPPPPPPPRRYPLPPPSTPPSPAPHPPPSSPPSPSPPTSEAPSPSSSPSLPPSSPPPQTLPSPQPPSPLPSPPAASPPLPSPPSPPPPFPPPPPSPSPPLPASPPPRHPSPPPPTPPPPSPPPPQPSPPTPPPPPNMYWATSASGPSDPSASSTQPGSASLLAGLPSGRLARITRTATCGPAPSVSWVPTLAVPRYVVAYFNQTPAARGAQVAAVELYVTNKGSLNPAIASIDLLLKGTTNKQQGITQRWVTMYVGGSSDPPLSCPGLNRFVVPAAPALQPPQTNAGLNACEVVAVRVTVSNATVAAKSELPHLAAVGLRLLG</sequence>
<comment type="caution">
    <text evidence="3">The sequence shown here is derived from an EMBL/GenBank/DDBJ whole genome shotgun (WGS) entry which is preliminary data.</text>
</comment>
<feature type="chain" id="PRO_5041970434" evidence="2">
    <location>
        <begin position="29"/>
        <end position="612"/>
    </location>
</feature>
<organism evidence="3 4">
    <name type="scientific">Astrephomene gubernaculifera</name>
    <dbReference type="NCBI Taxonomy" id="47775"/>
    <lineage>
        <taxon>Eukaryota</taxon>
        <taxon>Viridiplantae</taxon>
        <taxon>Chlorophyta</taxon>
        <taxon>core chlorophytes</taxon>
        <taxon>Chlorophyceae</taxon>
        <taxon>CS clade</taxon>
        <taxon>Chlamydomonadales</taxon>
        <taxon>Astrephomenaceae</taxon>
        <taxon>Astrephomene</taxon>
    </lineage>
</organism>